<dbReference type="EMBL" id="JACASV010000104">
    <property type="protein sequence ID" value="NWJ44076.1"/>
    <property type="molecule type" value="Genomic_DNA"/>
</dbReference>
<name>A0A7K4MSZ4_9ARCH</name>
<dbReference type="Gene3D" id="2.60.40.3800">
    <property type="match status" value="1"/>
</dbReference>
<feature type="domain" description="Gingipain" evidence="2">
    <location>
        <begin position="231"/>
        <end position="557"/>
    </location>
</feature>
<dbReference type="SUPFAM" id="SSF52129">
    <property type="entry name" value="Caspase-like"/>
    <property type="match status" value="1"/>
</dbReference>
<dbReference type="InterPro" id="IPR012600">
    <property type="entry name" value="Propeptide_C25"/>
</dbReference>
<reference evidence="4 5" key="1">
    <citation type="journal article" date="2019" name="Environ. Microbiol.">
        <title>Genomics insights into ecotype formation of ammonia-oxidizing archaea in the deep ocean.</title>
        <authorList>
            <person name="Wang Y."/>
            <person name="Huang J.M."/>
            <person name="Cui G.J."/>
            <person name="Nunoura T."/>
            <person name="Takaki Y."/>
            <person name="Li W.L."/>
            <person name="Li J."/>
            <person name="Gao Z.M."/>
            <person name="Takai K."/>
            <person name="Zhang A.Q."/>
            <person name="Stepanauskas R."/>
        </authorList>
    </citation>
    <scope>NUCLEOTIDE SEQUENCE [LARGE SCALE GENOMIC DNA]</scope>
    <source>
        <strain evidence="4 5">L15b</strain>
    </source>
</reference>
<feature type="domain" description="Gingipain propeptide" evidence="3">
    <location>
        <begin position="61"/>
        <end position="209"/>
    </location>
</feature>
<feature type="non-terminal residue" evidence="4">
    <location>
        <position position="1132"/>
    </location>
</feature>
<dbReference type="InterPro" id="IPR008969">
    <property type="entry name" value="CarboxyPept-like_regulatory"/>
</dbReference>
<evidence type="ECO:0000259" key="2">
    <source>
        <dbReference type="Pfam" id="PF01364"/>
    </source>
</evidence>
<sequence>MTQKFWIVVIYTAALSLLFSYENKFSYSNSTGNDKISLSHSPEFSEISGGYIRLVKMGQGHTTEVGMPELPIFSTFYQVDPSKTYDFELEILDSYIIEDINILPHQGMEKWEVENVSLKNEQVYSSATAYPEKNMVVSNRKQGRGIEFVSIQLVPYIYYPADKKLEVFSQVDIHVTETGENQGAESRKMLRSRSFDQLYKSLIINFESSDRDEDYQQPAVLYICGSNSESNSDFIDLVNWREQRGYVVYTASLSETGSSSSSIKNYIEIAYNNFNPPPEFVTLVGDVGGNISVPTFYDGHGHDSYGNYCEGDHPYTQLEGSDLVPEVLIGRMSVRSNSDIENVVAKIIYYEKAENLASTEDYYERAAMAGDPSSSGNSVAITKEYVAETLQAHGFRDVRLKTSGGSWSSWMRNQLEDGVLYFNYRGYLGMSGFDTNDVDNASVGEISFATILTCGTGSFAEHNTTMSEAFFRGTGTASNPRGSVAAIGTATWNTHTLFNNIVDMGIYDGLFADQVQTAGAALASGKLALLNTYPDNPDDWVGAFTQWNNLIGDAATHLWTDTPTVLSVSHESDIPAGTNFIDVFVQDESGNYVENARVTLWNALMPKSINFTTDDMGNVTIDLTGLSFNDYTITVTKNNYQPYSGFLAVSLTGEIINVSEQSILIEDDSGNGDGILNPGEMVGLSIPLQNYGTENITGVSATLSTTSELVNISSGTIQYGDIDVGESSTSENFIISLSSSAVQSENLGLRLTISDNASNEWESEIHIDVVGSLLLIDSNQSNENVDISILIHPGTSSFDITLYNAGEQTESDISAELNNGGNDITINDGSGTWSELSPGQSASSSFQITTTSSIIGGTILPLILHIQSADGYDKFETLNVKIGSTQETDPLGPDEYGYYIYDIEDTMYDSAPIYDWIEIDSDLGGNGTDLNLSYSGNGNWSGNGPIAHVDLPFTFTFYGIDYEEITVSTNGWIAFGHSDMEAFRNYPIPGAGGPSPMVAAFWDDLKTSNGGDVFTYFDSINGYFIIEWSGMRTYNNNDIETFQIILFNVEDGDGDIKIQYKVFNNTSSFINQYPPIHGQYATIGIENHLGDIGLQYTFNNTYPEAAATLQDGSALFITNSTGSDFIQGDLND</sequence>
<proteinExistence type="predicted"/>
<dbReference type="Pfam" id="PF08126">
    <property type="entry name" value="Propeptide_C25"/>
    <property type="match status" value="1"/>
</dbReference>
<dbReference type="Gene3D" id="3.40.50.10390">
    <property type="entry name" value="Gingipain r, domain 1"/>
    <property type="match status" value="1"/>
</dbReference>
<evidence type="ECO:0000256" key="1">
    <source>
        <dbReference type="ARBA" id="ARBA00022729"/>
    </source>
</evidence>
<gene>
    <name evidence="4" type="ORF">HX837_07750</name>
</gene>
<dbReference type="Gene3D" id="2.60.40.10">
    <property type="entry name" value="Immunoglobulins"/>
    <property type="match status" value="1"/>
</dbReference>
<dbReference type="GO" id="GO:0004197">
    <property type="term" value="F:cysteine-type endopeptidase activity"/>
    <property type="evidence" value="ECO:0007669"/>
    <property type="project" value="InterPro"/>
</dbReference>
<dbReference type="InterPro" id="IPR029030">
    <property type="entry name" value="Caspase-like_dom_sf"/>
</dbReference>
<evidence type="ECO:0000259" key="3">
    <source>
        <dbReference type="Pfam" id="PF08126"/>
    </source>
</evidence>
<organism evidence="4 5">
    <name type="scientific">Marine Group I thaumarchaeote</name>
    <dbReference type="NCBI Taxonomy" id="2511932"/>
    <lineage>
        <taxon>Archaea</taxon>
        <taxon>Nitrososphaerota</taxon>
        <taxon>Marine Group I</taxon>
    </lineage>
</organism>
<dbReference type="InterPro" id="IPR001769">
    <property type="entry name" value="Gingipain"/>
</dbReference>
<dbReference type="AlphaFoldDB" id="A0A7K4MSZ4"/>
<evidence type="ECO:0008006" key="6">
    <source>
        <dbReference type="Google" id="ProtNLM"/>
    </source>
</evidence>
<evidence type="ECO:0000313" key="4">
    <source>
        <dbReference type="EMBL" id="NWJ44076.1"/>
    </source>
</evidence>
<accession>A0A7K4MSZ4</accession>
<dbReference type="GO" id="GO:0006508">
    <property type="term" value="P:proteolysis"/>
    <property type="evidence" value="ECO:0007669"/>
    <property type="project" value="InterPro"/>
</dbReference>
<comment type="caution">
    <text evidence="4">The sequence shown here is derived from an EMBL/GenBank/DDBJ whole genome shotgun (WGS) entry which is preliminary data.</text>
</comment>
<dbReference type="InterPro" id="IPR038490">
    <property type="entry name" value="Gingipain_propep_sf"/>
</dbReference>
<dbReference type="Pfam" id="PF01364">
    <property type="entry name" value="Peptidase_C25"/>
    <property type="match status" value="1"/>
</dbReference>
<dbReference type="Gene3D" id="3.40.50.1460">
    <property type="match status" value="1"/>
</dbReference>
<dbReference type="InterPro" id="IPR029031">
    <property type="entry name" value="Gingipain_N_sf"/>
</dbReference>
<dbReference type="Proteomes" id="UP000523105">
    <property type="component" value="Unassembled WGS sequence"/>
</dbReference>
<dbReference type="InterPro" id="IPR013783">
    <property type="entry name" value="Ig-like_fold"/>
</dbReference>
<protein>
    <recommendedName>
        <fullName evidence="6">Gingipain domain-containing protein</fullName>
    </recommendedName>
</protein>
<dbReference type="SUPFAM" id="SSF49464">
    <property type="entry name" value="Carboxypeptidase regulatory domain-like"/>
    <property type="match status" value="1"/>
</dbReference>
<evidence type="ECO:0000313" key="5">
    <source>
        <dbReference type="Proteomes" id="UP000523105"/>
    </source>
</evidence>
<keyword evidence="1" id="KW-0732">Signal</keyword>